<organism evidence="5 6">
    <name type="scientific">Dongia rigui</name>
    <dbReference type="NCBI Taxonomy" id="940149"/>
    <lineage>
        <taxon>Bacteria</taxon>
        <taxon>Pseudomonadati</taxon>
        <taxon>Pseudomonadota</taxon>
        <taxon>Alphaproteobacteria</taxon>
        <taxon>Rhodospirillales</taxon>
        <taxon>Dongiaceae</taxon>
        <taxon>Dongia</taxon>
    </lineage>
</organism>
<dbReference type="Gene3D" id="1.10.10.60">
    <property type="entry name" value="Homeodomain-like"/>
    <property type="match status" value="1"/>
</dbReference>
<gene>
    <name evidence="5" type="ORF">SMD31_09160</name>
</gene>
<keyword evidence="1" id="KW-0805">Transcription regulation</keyword>
<accession>A0ABU5DXP1</accession>
<dbReference type="Proteomes" id="UP001271769">
    <property type="component" value="Unassembled WGS sequence"/>
</dbReference>
<dbReference type="InterPro" id="IPR018060">
    <property type="entry name" value="HTH_AraC"/>
</dbReference>
<dbReference type="EMBL" id="JAXCLX010000001">
    <property type="protein sequence ID" value="MDY0872091.1"/>
    <property type="molecule type" value="Genomic_DNA"/>
</dbReference>
<dbReference type="Pfam" id="PF12833">
    <property type="entry name" value="HTH_18"/>
    <property type="match status" value="1"/>
</dbReference>
<keyword evidence="2" id="KW-0238">DNA-binding</keyword>
<evidence type="ECO:0000313" key="5">
    <source>
        <dbReference type="EMBL" id="MDY0872091.1"/>
    </source>
</evidence>
<evidence type="ECO:0000313" key="6">
    <source>
        <dbReference type="Proteomes" id="UP001271769"/>
    </source>
</evidence>
<sequence>MSEPIAPAQEILGAHRVFDVARIDALEATLNPLNGAKLLNVGSAGHDFHAFGNHYFLPLSELWFSWSNTQVTMRYPEDGMLRLRLWHGGKGATCRGRETHLVTADKAVLSTAASDVDFAAGFGQICWRVHRERMERKLAILTDRSLSALNIDATLDLTAPQSAMAMQILGCMTRWIDNAGTNQQPVFLAELEQAFITSLASVGAVGGTSLLAASAPKAAPFQVRRVEAHIEANWDKPITIEDLVEVSGASARSLFRSFKESRGCTPMEFARRLRLQQARQMLEHPQPATTVSEVAFSCGFGDLGRFAKDFHRAFGLRPSELLARHRVLAVVA</sequence>
<evidence type="ECO:0000256" key="3">
    <source>
        <dbReference type="ARBA" id="ARBA00023163"/>
    </source>
</evidence>
<dbReference type="SUPFAM" id="SSF46689">
    <property type="entry name" value="Homeodomain-like"/>
    <property type="match status" value="2"/>
</dbReference>
<dbReference type="InterPro" id="IPR009057">
    <property type="entry name" value="Homeodomain-like_sf"/>
</dbReference>
<keyword evidence="3" id="KW-0804">Transcription</keyword>
<proteinExistence type="predicted"/>
<evidence type="ECO:0000256" key="1">
    <source>
        <dbReference type="ARBA" id="ARBA00023015"/>
    </source>
</evidence>
<evidence type="ECO:0000259" key="4">
    <source>
        <dbReference type="PROSITE" id="PS01124"/>
    </source>
</evidence>
<dbReference type="RefSeq" id="WP_320500508.1">
    <property type="nucleotide sequence ID" value="NZ_JAXCLX010000001.1"/>
</dbReference>
<evidence type="ECO:0000256" key="2">
    <source>
        <dbReference type="ARBA" id="ARBA00023125"/>
    </source>
</evidence>
<feature type="domain" description="HTH araC/xylS-type" evidence="4">
    <location>
        <begin position="224"/>
        <end position="324"/>
    </location>
</feature>
<dbReference type="SMART" id="SM00342">
    <property type="entry name" value="HTH_ARAC"/>
    <property type="match status" value="1"/>
</dbReference>
<keyword evidence="6" id="KW-1185">Reference proteome</keyword>
<dbReference type="PROSITE" id="PS01124">
    <property type="entry name" value="HTH_ARAC_FAMILY_2"/>
    <property type="match status" value="1"/>
</dbReference>
<dbReference type="PANTHER" id="PTHR46796">
    <property type="entry name" value="HTH-TYPE TRANSCRIPTIONAL ACTIVATOR RHAS-RELATED"/>
    <property type="match status" value="1"/>
</dbReference>
<dbReference type="InterPro" id="IPR050204">
    <property type="entry name" value="AraC_XylS_family_regulators"/>
</dbReference>
<reference evidence="5 6" key="1">
    <citation type="journal article" date="2013" name="Antonie Van Leeuwenhoek">
        <title>Dongia rigui sp. nov., isolated from freshwater of a large wetland in Korea.</title>
        <authorList>
            <person name="Baik K.S."/>
            <person name="Hwang Y.M."/>
            <person name="Choi J.S."/>
            <person name="Kwon J."/>
            <person name="Seong C.N."/>
        </authorList>
    </citation>
    <scope>NUCLEOTIDE SEQUENCE [LARGE SCALE GENOMIC DNA]</scope>
    <source>
        <strain evidence="5 6">04SU4-P</strain>
    </source>
</reference>
<comment type="caution">
    <text evidence="5">The sequence shown here is derived from an EMBL/GenBank/DDBJ whole genome shotgun (WGS) entry which is preliminary data.</text>
</comment>
<protein>
    <submittedName>
        <fullName evidence="5">AraC family transcriptional regulator</fullName>
    </submittedName>
</protein>
<name>A0ABU5DXP1_9PROT</name>
<dbReference type="PANTHER" id="PTHR46796:SF6">
    <property type="entry name" value="ARAC SUBFAMILY"/>
    <property type="match status" value="1"/>
</dbReference>